<evidence type="ECO:0000256" key="1">
    <source>
        <dbReference type="SAM" id="MobiDB-lite"/>
    </source>
</evidence>
<evidence type="ECO:0000313" key="3">
    <source>
        <dbReference type="Proteomes" id="UP001458880"/>
    </source>
</evidence>
<comment type="caution">
    <text evidence="2">The sequence shown here is derived from an EMBL/GenBank/DDBJ whole genome shotgun (WGS) entry which is preliminary data.</text>
</comment>
<dbReference type="EMBL" id="JASPKY010000309">
    <property type="protein sequence ID" value="KAK9709458.1"/>
    <property type="molecule type" value="Genomic_DNA"/>
</dbReference>
<protein>
    <submittedName>
        <fullName evidence="2">Uncharacterized protein</fullName>
    </submittedName>
</protein>
<accession>A0AAW1JYC7</accession>
<evidence type="ECO:0000313" key="2">
    <source>
        <dbReference type="EMBL" id="KAK9709458.1"/>
    </source>
</evidence>
<sequence length="91" mass="10880">MWRYFRERKKEKINISSTSSEDIYNFLEELHAEEVDIIGESSGYEDKHIEDNDYDSNSAIDVEHVDQDTDITEHGESEEEEDQDFYIKRIE</sequence>
<dbReference type="AlphaFoldDB" id="A0AAW1JYC7"/>
<name>A0AAW1JYC7_POPJA</name>
<gene>
    <name evidence="2" type="ORF">QE152_g26619</name>
</gene>
<reference evidence="2 3" key="1">
    <citation type="journal article" date="2024" name="BMC Genomics">
        <title>De novo assembly and annotation of Popillia japonica's genome with initial clues to its potential as an invasive pest.</title>
        <authorList>
            <person name="Cucini C."/>
            <person name="Boschi S."/>
            <person name="Funari R."/>
            <person name="Cardaioli E."/>
            <person name="Iannotti N."/>
            <person name="Marturano G."/>
            <person name="Paoli F."/>
            <person name="Bruttini M."/>
            <person name="Carapelli A."/>
            <person name="Frati F."/>
            <person name="Nardi F."/>
        </authorList>
    </citation>
    <scope>NUCLEOTIDE SEQUENCE [LARGE SCALE GENOMIC DNA]</scope>
    <source>
        <strain evidence="2">DMR45628</strain>
    </source>
</reference>
<keyword evidence="3" id="KW-1185">Reference proteome</keyword>
<organism evidence="2 3">
    <name type="scientific">Popillia japonica</name>
    <name type="common">Japanese beetle</name>
    <dbReference type="NCBI Taxonomy" id="7064"/>
    <lineage>
        <taxon>Eukaryota</taxon>
        <taxon>Metazoa</taxon>
        <taxon>Ecdysozoa</taxon>
        <taxon>Arthropoda</taxon>
        <taxon>Hexapoda</taxon>
        <taxon>Insecta</taxon>
        <taxon>Pterygota</taxon>
        <taxon>Neoptera</taxon>
        <taxon>Endopterygota</taxon>
        <taxon>Coleoptera</taxon>
        <taxon>Polyphaga</taxon>
        <taxon>Scarabaeiformia</taxon>
        <taxon>Scarabaeidae</taxon>
        <taxon>Rutelinae</taxon>
        <taxon>Popillia</taxon>
    </lineage>
</organism>
<proteinExistence type="predicted"/>
<feature type="region of interest" description="Disordered" evidence="1">
    <location>
        <begin position="68"/>
        <end position="91"/>
    </location>
</feature>
<dbReference type="Proteomes" id="UP001458880">
    <property type="component" value="Unassembled WGS sequence"/>
</dbReference>